<evidence type="ECO:0000313" key="10">
    <source>
        <dbReference type="EMBL" id="KAK2986999.1"/>
    </source>
</evidence>
<keyword evidence="11" id="KW-1185">Reference proteome</keyword>
<evidence type="ECO:0000256" key="4">
    <source>
        <dbReference type="ARBA" id="ARBA00022884"/>
    </source>
</evidence>
<dbReference type="InterPro" id="IPR011990">
    <property type="entry name" value="TPR-like_helical_dom_sf"/>
</dbReference>
<dbReference type="SMART" id="SM00360">
    <property type="entry name" value="RRM"/>
    <property type="match status" value="1"/>
</dbReference>
<dbReference type="PANTHER" id="PTHR17204:SF25">
    <property type="entry name" value="RRM DOMAIN-CONTAINING PROTEIN"/>
    <property type="match status" value="1"/>
</dbReference>
<dbReference type="InterPro" id="IPR035979">
    <property type="entry name" value="RBD_domain_sf"/>
</dbReference>
<keyword evidence="6" id="KW-0539">Nucleus</keyword>
<feature type="compositionally biased region" description="Basic and acidic residues" evidence="8">
    <location>
        <begin position="635"/>
        <end position="657"/>
    </location>
</feature>
<organism evidence="10 11">
    <name type="scientific">Escallonia rubra</name>
    <dbReference type="NCBI Taxonomy" id="112253"/>
    <lineage>
        <taxon>Eukaryota</taxon>
        <taxon>Viridiplantae</taxon>
        <taxon>Streptophyta</taxon>
        <taxon>Embryophyta</taxon>
        <taxon>Tracheophyta</taxon>
        <taxon>Spermatophyta</taxon>
        <taxon>Magnoliopsida</taxon>
        <taxon>eudicotyledons</taxon>
        <taxon>Gunneridae</taxon>
        <taxon>Pentapetalae</taxon>
        <taxon>asterids</taxon>
        <taxon>campanulids</taxon>
        <taxon>Escalloniales</taxon>
        <taxon>Escalloniaceae</taxon>
        <taxon>Escallonia</taxon>
    </lineage>
</organism>
<dbReference type="Proteomes" id="UP001187471">
    <property type="component" value="Unassembled WGS sequence"/>
</dbReference>
<dbReference type="InterPro" id="IPR008847">
    <property type="entry name" value="Suf"/>
</dbReference>
<dbReference type="GO" id="GO:0006397">
    <property type="term" value="P:mRNA processing"/>
    <property type="evidence" value="ECO:0007669"/>
    <property type="project" value="UniProtKB-KW"/>
</dbReference>
<dbReference type="GO" id="GO:0008380">
    <property type="term" value="P:RNA splicing"/>
    <property type="evidence" value="ECO:0007669"/>
    <property type="project" value="UniProtKB-KW"/>
</dbReference>
<dbReference type="GO" id="GO:0005634">
    <property type="term" value="C:nucleus"/>
    <property type="evidence" value="ECO:0007669"/>
    <property type="project" value="UniProtKB-SubCell"/>
</dbReference>
<feature type="region of interest" description="Disordered" evidence="8">
    <location>
        <begin position="631"/>
        <end position="690"/>
    </location>
</feature>
<dbReference type="InterPro" id="IPR000504">
    <property type="entry name" value="RRM_dom"/>
</dbReference>
<feature type="compositionally biased region" description="Basic and acidic residues" evidence="8">
    <location>
        <begin position="679"/>
        <end position="690"/>
    </location>
</feature>
<keyword evidence="3" id="KW-0677">Repeat</keyword>
<dbReference type="PROSITE" id="PS50102">
    <property type="entry name" value="RRM"/>
    <property type="match status" value="1"/>
</dbReference>
<dbReference type="InterPro" id="IPR008669">
    <property type="entry name" value="LSM_interact"/>
</dbReference>
<evidence type="ECO:0000256" key="5">
    <source>
        <dbReference type="ARBA" id="ARBA00023187"/>
    </source>
</evidence>
<evidence type="ECO:0000259" key="9">
    <source>
        <dbReference type="PROSITE" id="PS50102"/>
    </source>
</evidence>
<dbReference type="Pfam" id="PF00076">
    <property type="entry name" value="RRM_1"/>
    <property type="match status" value="1"/>
</dbReference>
<reference evidence="10" key="1">
    <citation type="submission" date="2022-12" db="EMBL/GenBank/DDBJ databases">
        <title>Draft genome assemblies for two species of Escallonia (Escalloniales).</title>
        <authorList>
            <person name="Chanderbali A."/>
            <person name="Dervinis C."/>
            <person name="Anghel I."/>
            <person name="Soltis D."/>
            <person name="Soltis P."/>
            <person name="Zapata F."/>
        </authorList>
    </citation>
    <scope>NUCLEOTIDE SEQUENCE</scope>
    <source>
        <strain evidence="10">UCBG92.1500</strain>
        <tissue evidence="10">Leaf</tissue>
    </source>
</reference>
<comment type="subcellular location">
    <subcellularLocation>
        <location evidence="1">Nucleus</location>
    </subcellularLocation>
</comment>
<dbReference type="GO" id="GO:0003723">
    <property type="term" value="F:RNA binding"/>
    <property type="evidence" value="ECO:0007669"/>
    <property type="project" value="UniProtKB-UniRule"/>
</dbReference>
<dbReference type="AlphaFoldDB" id="A0AA88UJ80"/>
<dbReference type="Gene3D" id="3.30.70.330">
    <property type="match status" value="1"/>
</dbReference>
<dbReference type="Pfam" id="PF05843">
    <property type="entry name" value="Suf"/>
    <property type="match status" value="1"/>
</dbReference>
<feature type="compositionally biased region" description="Basic and acidic residues" evidence="8">
    <location>
        <begin position="871"/>
        <end position="886"/>
    </location>
</feature>
<accession>A0AA88UJ80</accession>
<dbReference type="Pfam" id="PF05391">
    <property type="entry name" value="Lsm_interact"/>
    <property type="match status" value="1"/>
</dbReference>
<feature type="region of interest" description="Disordered" evidence="8">
    <location>
        <begin position="1"/>
        <end position="51"/>
    </location>
</feature>
<gene>
    <name evidence="10" type="ORF">RJ640_024897</name>
</gene>
<dbReference type="PANTHER" id="PTHR17204">
    <property type="entry name" value="PRE-MRNA PROCESSING PROTEIN PRP39-RELATED"/>
    <property type="match status" value="1"/>
</dbReference>
<feature type="region of interest" description="Disordered" evidence="8">
    <location>
        <begin position="786"/>
        <end position="886"/>
    </location>
</feature>
<feature type="compositionally biased region" description="Polar residues" evidence="8">
    <location>
        <begin position="658"/>
        <end position="678"/>
    </location>
</feature>
<dbReference type="InterPro" id="IPR012677">
    <property type="entry name" value="Nucleotide-bd_a/b_plait_sf"/>
</dbReference>
<name>A0AA88UJ80_9ASTE</name>
<protein>
    <recommendedName>
        <fullName evidence="9">RRM domain-containing protein</fullName>
    </recommendedName>
</protein>
<evidence type="ECO:0000256" key="3">
    <source>
        <dbReference type="ARBA" id="ARBA00022737"/>
    </source>
</evidence>
<dbReference type="SMART" id="SM00386">
    <property type="entry name" value="HAT"/>
    <property type="match status" value="6"/>
</dbReference>
<feature type="domain" description="RRM" evidence="9">
    <location>
        <begin position="700"/>
        <end position="794"/>
    </location>
</feature>
<proteinExistence type="predicted"/>
<evidence type="ECO:0000256" key="6">
    <source>
        <dbReference type="ARBA" id="ARBA00023242"/>
    </source>
</evidence>
<keyword evidence="5" id="KW-0508">mRNA splicing</keyword>
<evidence type="ECO:0000256" key="8">
    <source>
        <dbReference type="SAM" id="MobiDB-lite"/>
    </source>
</evidence>
<comment type="caution">
    <text evidence="10">The sequence shown here is derived from an EMBL/GenBank/DDBJ whole genome shotgun (WGS) entry which is preliminary data.</text>
</comment>
<evidence type="ECO:0000256" key="2">
    <source>
        <dbReference type="ARBA" id="ARBA00022664"/>
    </source>
</evidence>
<dbReference type="Gene3D" id="1.25.40.10">
    <property type="entry name" value="Tetratricopeptide repeat domain"/>
    <property type="match status" value="2"/>
</dbReference>
<evidence type="ECO:0000313" key="11">
    <source>
        <dbReference type="Proteomes" id="UP001187471"/>
    </source>
</evidence>
<sequence>MAENLAPIGPPARPDQIVNGNEDETMSEAQNLKNSTDSGASDSDSDSGDEAADNLQLQTLEAELSTNPANYDAHVQYIKALRKQGEIEKLRKAREAMNALFPLSPAMWQEWAKDETSLSTGNDSFPAIEKVYERGVLDYLSVSLWCDYINFVQEYDPSVRECSPAGTSKARNLFERALTAAGLHVSEGSKIWVAYIKFEQAVLHAIAETNIESREKQVQRIRNIFHRQLSVPLADLKQTLLTYKAWEAEQGTILDVHSSNLDGISSHVASAYQKALEMFNARANFEEQVSKQDLPDSDRLQQFMNYLSFEQSTGDPARVQILYERAITEFPISTELWLEYTRYLDKTLKATRIVRNLYHRASRNCSWVGELWVQYLLSLERGHASEKEISDVYEKALQCTFSSFDEYLNIFLTRVDGLRRRISFAGEVTDGLDYALIRDTFQRASGYLSQQLKNTESLLQMHRYWARLESNLANDFVAARGVWESLLKSRLRISANSICKIGIVLISVFPYNCYLIFCSGSMLEAWQGYIAMEIEKGHINEARSLYRRCYSKRFPGMGSEDICHSWIRFEREFGTLEDFDHAVQKVTPRLEELRLFRLHQESTTVVAFADQKENALNKNAREKRKAVSEVIDEQYPAKRQKDTSQKSKKVFGKDKAQVKSSVETNKMENPTVQASKTDSASDNKAKGLKPEISKQYNDQCTAFLSNLSMLSASPPILLGLLYWLLHLATDEDLRNFFSDNGGVESIRILKDKYTKKSRGLAYVDFSDDAHLSAALEKNRQLLLGKRVSIARSDPKQSKKRGSAGHGTSTEHGHDSKASVHISEGTRGDDNVQLKGKNTFAVPRNVRPLGWTSKDKSTLKPKPEGAVEGGDEAPKSNDEFRKMLFKS</sequence>
<feature type="compositionally biased region" description="Basic and acidic residues" evidence="8">
    <location>
        <begin position="852"/>
        <end position="864"/>
    </location>
</feature>
<keyword evidence="2" id="KW-0507">mRNA processing</keyword>
<evidence type="ECO:0000256" key="1">
    <source>
        <dbReference type="ARBA" id="ARBA00004123"/>
    </source>
</evidence>
<dbReference type="SUPFAM" id="SSF48452">
    <property type="entry name" value="TPR-like"/>
    <property type="match status" value="1"/>
</dbReference>
<feature type="compositionally biased region" description="Basic and acidic residues" evidence="8">
    <location>
        <begin position="808"/>
        <end position="831"/>
    </location>
</feature>
<keyword evidence="4 7" id="KW-0694">RNA-binding</keyword>
<dbReference type="SUPFAM" id="SSF54928">
    <property type="entry name" value="RNA-binding domain, RBD"/>
    <property type="match status" value="1"/>
</dbReference>
<dbReference type="InterPro" id="IPR003107">
    <property type="entry name" value="HAT"/>
</dbReference>
<dbReference type="EMBL" id="JAVXUO010001019">
    <property type="protein sequence ID" value="KAK2986999.1"/>
    <property type="molecule type" value="Genomic_DNA"/>
</dbReference>
<evidence type="ECO:0000256" key="7">
    <source>
        <dbReference type="PROSITE-ProRule" id="PRU00176"/>
    </source>
</evidence>